<keyword evidence="1" id="KW-0472">Membrane</keyword>
<dbReference type="EMBL" id="CATNWA010015072">
    <property type="protein sequence ID" value="CAI9579159.1"/>
    <property type="molecule type" value="Genomic_DNA"/>
</dbReference>
<dbReference type="Proteomes" id="UP001162483">
    <property type="component" value="Unassembled WGS sequence"/>
</dbReference>
<feature type="transmembrane region" description="Helical" evidence="1">
    <location>
        <begin position="6"/>
        <end position="24"/>
    </location>
</feature>
<sequence length="47" mass="5680">MFNSKSQNFFFFFKIVSFFFFLLAQKIKNAQAIKYHRKKALLVGKRT</sequence>
<evidence type="ECO:0000256" key="1">
    <source>
        <dbReference type="SAM" id="Phobius"/>
    </source>
</evidence>
<name>A0ABN9E310_9NEOB</name>
<proteinExistence type="predicted"/>
<gene>
    <name evidence="2" type="ORF">SPARVUS_LOCUS9036802</name>
</gene>
<protein>
    <submittedName>
        <fullName evidence="2">Uncharacterized protein</fullName>
    </submittedName>
</protein>
<comment type="caution">
    <text evidence="2">The sequence shown here is derived from an EMBL/GenBank/DDBJ whole genome shotgun (WGS) entry which is preliminary data.</text>
</comment>
<organism evidence="2 3">
    <name type="scientific">Staurois parvus</name>
    <dbReference type="NCBI Taxonomy" id="386267"/>
    <lineage>
        <taxon>Eukaryota</taxon>
        <taxon>Metazoa</taxon>
        <taxon>Chordata</taxon>
        <taxon>Craniata</taxon>
        <taxon>Vertebrata</taxon>
        <taxon>Euteleostomi</taxon>
        <taxon>Amphibia</taxon>
        <taxon>Batrachia</taxon>
        <taxon>Anura</taxon>
        <taxon>Neobatrachia</taxon>
        <taxon>Ranoidea</taxon>
        <taxon>Ranidae</taxon>
        <taxon>Staurois</taxon>
    </lineage>
</organism>
<keyword evidence="3" id="KW-1185">Reference proteome</keyword>
<reference evidence="2" key="1">
    <citation type="submission" date="2023-05" db="EMBL/GenBank/DDBJ databases">
        <authorList>
            <person name="Stuckert A."/>
        </authorList>
    </citation>
    <scope>NUCLEOTIDE SEQUENCE</scope>
</reference>
<keyword evidence="1" id="KW-0812">Transmembrane</keyword>
<evidence type="ECO:0000313" key="2">
    <source>
        <dbReference type="EMBL" id="CAI9579159.1"/>
    </source>
</evidence>
<evidence type="ECO:0000313" key="3">
    <source>
        <dbReference type="Proteomes" id="UP001162483"/>
    </source>
</evidence>
<accession>A0ABN9E310</accession>
<keyword evidence="1" id="KW-1133">Transmembrane helix</keyword>